<feature type="domain" description="Amine oxidase" evidence="1">
    <location>
        <begin position="57"/>
        <end position="517"/>
    </location>
</feature>
<reference evidence="2" key="2">
    <citation type="submission" date="2020-05" db="UniProtKB">
        <authorList>
            <consortium name="EnsemblMetazoa"/>
        </authorList>
    </citation>
    <scope>IDENTIFICATION</scope>
    <source>
        <strain evidence="2">FAR1</strain>
    </source>
</reference>
<dbReference type="Gene3D" id="3.50.50.60">
    <property type="entry name" value="FAD/NAD(P)-binding domain"/>
    <property type="match status" value="1"/>
</dbReference>
<dbReference type="STRING" id="69004.A0A182Q295"/>
<dbReference type="Proteomes" id="UP000075886">
    <property type="component" value="Unassembled WGS sequence"/>
</dbReference>
<dbReference type="InterPro" id="IPR036188">
    <property type="entry name" value="FAD/NAD-bd_sf"/>
</dbReference>
<organism evidence="2 3">
    <name type="scientific">Anopheles farauti</name>
    <dbReference type="NCBI Taxonomy" id="69004"/>
    <lineage>
        <taxon>Eukaryota</taxon>
        <taxon>Metazoa</taxon>
        <taxon>Ecdysozoa</taxon>
        <taxon>Arthropoda</taxon>
        <taxon>Hexapoda</taxon>
        <taxon>Insecta</taxon>
        <taxon>Pterygota</taxon>
        <taxon>Neoptera</taxon>
        <taxon>Endopterygota</taxon>
        <taxon>Diptera</taxon>
        <taxon>Nematocera</taxon>
        <taxon>Culicoidea</taxon>
        <taxon>Culicidae</taxon>
        <taxon>Anophelinae</taxon>
        <taxon>Anopheles</taxon>
    </lineage>
</organism>
<keyword evidence="3" id="KW-1185">Reference proteome</keyword>
<dbReference type="Pfam" id="PF01593">
    <property type="entry name" value="Amino_oxidase"/>
    <property type="match status" value="1"/>
</dbReference>
<sequence length="523" mass="57430">MFFFLLGRQKLPNRSVMRWHPVFVGALISCVLTLTSISPVSGTTKNPRIIVVGAGAAGIAAASRLYQRGLRNVTVLEASQRIGGRIRTVPFGDGVVELGAQWCHGEKNNVVYELASVYPDLLKPSIVGSGADLTQSGGVSLPREMVERLMILAGMICESEDRATHTGSLGEFFIEKYRQALLTEAYRDVTVEIANQFLVFFHNYMRGYNAYDTWFEVAANESDSYEVSGGNQELAWNGARGFSTILDIVSGNYQGIIDKKLTPVPLNELIALGKFVSNILWKGSSNANVVITTSDGSRYEADHAIVTVSLGVLKEHYRTMFTPPLPAVNQRAIDGINYGTVNKVVLQFDSPIPENVSNSISLLWYQSDLEALRQSKYAWAEAVSTFFRVDHHPNALAAWLNGVEGRQAELLPDETIKEGLLYLLNIFSPGVNFGNLQGIVRSKWSSDPHFRGSYSSRSIATEKLNTGASQLSTPVETAENGSDAPVVLFAGEATSNKRYSTVHGAIESGFREADRLLDLYRQQ</sequence>
<dbReference type="VEuPathDB" id="VectorBase:AFAF001662"/>
<dbReference type="GO" id="GO:0046592">
    <property type="term" value="F:polyamine oxidase activity"/>
    <property type="evidence" value="ECO:0007669"/>
    <property type="project" value="TreeGrafter"/>
</dbReference>
<dbReference type="InterPro" id="IPR002937">
    <property type="entry name" value="Amino_oxidase"/>
</dbReference>
<dbReference type="SUPFAM" id="SSF54373">
    <property type="entry name" value="FAD-linked reductases, C-terminal domain"/>
    <property type="match status" value="1"/>
</dbReference>
<dbReference type="InterPro" id="IPR050281">
    <property type="entry name" value="Flavin_monoamine_oxidase"/>
</dbReference>
<dbReference type="PRINTS" id="PR00419">
    <property type="entry name" value="ADXRDTASE"/>
</dbReference>
<evidence type="ECO:0000313" key="3">
    <source>
        <dbReference type="Proteomes" id="UP000075886"/>
    </source>
</evidence>
<evidence type="ECO:0000259" key="1">
    <source>
        <dbReference type="Pfam" id="PF01593"/>
    </source>
</evidence>
<dbReference type="PANTHER" id="PTHR10742:SF398">
    <property type="entry name" value="AMINE OXIDASE DOMAIN-CONTAINING PROTEIN-RELATED"/>
    <property type="match status" value="1"/>
</dbReference>
<proteinExistence type="predicted"/>
<name>A0A182Q295_9DIPT</name>
<dbReference type="EMBL" id="AXCN02000440">
    <property type="status" value="NOT_ANNOTATED_CDS"/>
    <property type="molecule type" value="Genomic_DNA"/>
</dbReference>
<dbReference type="SUPFAM" id="SSF51905">
    <property type="entry name" value="FAD/NAD(P)-binding domain"/>
    <property type="match status" value="1"/>
</dbReference>
<accession>A0A182Q295</accession>
<reference evidence="3" key="1">
    <citation type="submission" date="2014-01" db="EMBL/GenBank/DDBJ databases">
        <title>The Genome Sequence of Anopheles farauti FAR1 (V2).</title>
        <authorList>
            <consortium name="The Broad Institute Genomics Platform"/>
            <person name="Neafsey D.E."/>
            <person name="Besansky N."/>
            <person name="Howell P."/>
            <person name="Walton C."/>
            <person name="Young S.K."/>
            <person name="Zeng Q."/>
            <person name="Gargeya S."/>
            <person name="Fitzgerald M."/>
            <person name="Haas B."/>
            <person name="Abouelleil A."/>
            <person name="Allen A.W."/>
            <person name="Alvarado L."/>
            <person name="Arachchi H.M."/>
            <person name="Berlin A.M."/>
            <person name="Chapman S.B."/>
            <person name="Gainer-Dewar J."/>
            <person name="Goldberg J."/>
            <person name="Griggs A."/>
            <person name="Gujja S."/>
            <person name="Hansen M."/>
            <person name="Howarth C."/>
            <person name="Imamovic A."/>
            <person name="Ireland A."/>
            <person name="Larimer J."/>
            <person name="McCowan C."/>
            <person name="Murphy C."/>
            <person name="Pearson M."/>
            <person name="Poon T.W."/>
            <person name="Priest M."/>
            <person name="Roberts A."/>
            <person name="Saif S."/>
            <person name="Shea T."/>
            <person name="Sisk P."/>
            <person name="Sykes S."/>
            <person name="Wortman J."/>
            <person name="Nusbaum C."/>
            <person name="Birren B."/>
        </authorList>
    </citation>
    <scope>NUCLEOTIDE SEQUENCE [LARGE SCALE GENOMIC DNA]</scope>
    <source>
        <strain evidence="3">FAR1</strain>
    </source>
</reference>
<evidence type="ECO:0000313" key="2">
    <source>
        <dbReference type="EnsemblMetazoa" id="AFAF001662-PA"/>
    </source>
</evidence>
<dbReference type="EnsemblMetazoa" id="AFAF001662-RA">
    <property type="protein sequence ID" value="AFAF001662-PA"/>
    <property type="gene ID" value="AFAF001662"/>
</dbReference>
<dbReference type="PANTHER" id="PTHR10742">
    <property type="entry name" value="FLAVIN MONOAMINE OXIDASE"/>
    <property type="match status" value="1"/>
</dbReference>
<dbReference type="AlphaFoldDB" id="A0A182Q295"/>
<protein>
    <recommendedName>
        <fullName evidence="1">Amine oxidase domain-containing protein</fullName>
    </recommendedName>
</protein>
<dbReference type="Gene3D" id="3.90.660.10">
    <property type="match status" value="1"/>
</dbReference>